<organism evidence="5 6">
    <name type="scientific">Lentzea atacamensis</name>
    <dbReference type="NCBI Taxonomy" id="531938"/>
    <lineage>
        <taxon>Bacteria</taxon>
        <taxon>Bacillati</taxon>
        <taxon>Actinomycetota</taxon>
        <taxon>Actinomycetes</taxon>
        <taxon>Pseudonocardiales</taxon>
        <taxon>Pseudonocardiaceae</taxon>
        <taxon>Lentzea</taxon>
    </lineage>
</organism>
<keyword evidence="3" id="KW-0238">DNA-binding</keyword>
<dbReference type="AlphaFoldDB" id="A0A316HT89"/>
<protein>
    <submittedName>
        <fullName evidence="5">Type I restriction enzyme S subunit</fullName>
    </submittedName>
</protein>
<feature type="domain" description="Type I restriction modification DNA specificity" evidence="4">
    <location>
        <begin position="61"/>
        <end position="159"/>
    </location>
</feature>
<dbReference type="InterPro" id="IPR044946">
    <property type="entry name" value="Restrct_endonuc_typeI_TRD_sf"/>
</dbReference>
<evidence type="ECO:0000313" key="5">
    <source>
        <dbReference type="EMBL" id="PWK84574.1"/>
    </source>
</evidence>
<reference evidence="5 6" key="1">
    <citation type="submission" date="2018-05" db="EMBL/GenBank/DDBJ databases">
        <title>Genomic Encyclopedia of Type Strains, Phase IV (KMG-IV): sequencing the most valuable type-strain genomes for metagenomic binning, comparative biology and taxonomic classification.</title>
        <authorList>
            <person name="Goeker M."/>
        </authorList>
    </citation>
    <scope>NUCLEOTIDE SEQUENCE [LARGE SCALE GENOMIC DNA]</scope>
    <source>
        <strain evidence="5 6">DSM 45480</strain>
    </source>
</reference>
<keyword evidence="2" id="KW-0680">Restriction system</keyword>
<dbReference type="Pfam" id="PF01420">
    <property type="entry name" value="Methylase_S"/>
    <property type="match status" value="2"/>
</dbReference>
<dbReference type="PANTHER" id="PTHR30408">
    <property type="entry name" value="TYPE-1 RESTRICTION ENZYME ECOKI SPECIFICITY PROTEIN"/>
    <property type="match status" value="1"/>
</dbReference>
<dbReference type="PANTHER" id="PTHR30408:SF12">
    <property type="entry name" value="TYPE I RESTRICTION ENZYME MJAVIII SPECIFICITY SUBUNIT"/>
    <property type="match status" value="1"/>
</dbReference>
<dbReference type="SUPFAM" id="SSF116734">
    <property type="entry name" value="DNA methylase specificity domain"/>
    <property type="match status" value="2"/>
</dbReference>
<name>A0A316HT89_9PSEU</name>
<evidence type="ECO:0000256" key="2">
    <source>
        <dbReference type="ARBA" id="ARBA00022747"/>
    </source>
</evidence>
<dbReference type="Proteomes" id="UP000246005">
    <property type="component" value="Unassembled WGS sequence"/>
</dbReference>
<evidence type="ECO:0000256" key="1">
    <source>
        <dbReference type="ARBA" id="ARBA00010923"/>
    </source>
</evidence>
<sequence>MTLDVNAVEVDPARTYDIVGMLNRGRGLLHRGMMAGSETAYKTLNRIGSNQVVYSRLKAFEGAITVAPADLDEVYASQEFPTFTCGPSLLPGYFRLLTTTKRLWDRLQNLSTGMGGRRERVKPNDFLTISIALPPVTEQRRIVDVMQAVDTQVIALEEETRRCGETVKRLRIDLLDGYDAQFALGEVAEVKLGRMLSKDRATGDNQAPYIRNANVQWDGLDLTDLKTMSFPAADRVKYDLKAGDILACEGGDPGRCVLLSEDLDGIFFQKAIHRIRASEVVAPDFLYEALVWAYDTGRTADLCTSTTIKHLTAEKYRTLRIPIPDTADQARISALLSDARSGFLASRAEIALLRVFRTTLLTALLSQEIEISESYDDLLEKVS</sequence>
<comment type="similarity">
    <text evidence="1">Belongs to the type-I restriction system S methylase family.</text>
</comment>
<dbReference type="GO" id="GO:0009307">
    <property type="term" value="P:DNA restriction-modification system"/>
    <property type="evidence" value="ECO:0007669"/>
    <property type="project" value="UniProtKB-KW"/>
</dbReference>
<dbReference type="InterPro" id="IPR000055">
    <property type="entry name" value="Restrct_endonuc_typeI_TRD"/>
</dbReference>
<feature type="domain" description="Type I restriction modification DNA specificity" evidence="4">
    <location>
        <begin position="182"/>
        <end position="338"/>
    </location>
</feature>
<gene>
    <name evidence="5" type="ORF">C8D88_108189</name>
</gene>
<evidence type="ECO:0000313" key="6">
    <source>
        <dbReference type="Proteomes" id="UP000246005"/>
    </source>
</evidence>
<dbReference type="EMBL" id="QGHB01000008">
    <property type="protein sequence ID" value="PWK84574.1"/>
    <property type="molecule type" value="Genomic_DNA"/>
</dbReference>
<comment type="caution">
    <text evidence="5">The sequence shown here is derived from an EMBL/GenBank/DDBJ whole genome shotgun (WGS) entry which is preliminary data.</text>
</comment>
<evidence type="ECO:0000259" key="4">
    <source>
        <dbReference type="Pfam" id="PF01420"/>
    </source>
</evidence>
<dbReference type="InterPro" id="IPR052021">
    <property type="entry name" value="Type-I_RS_S_subunit"/>
</dbReference>
<evidence type="ECO:0000256" key="3">
    <source>
        <dbReference type="ARBA" id="ARBA00023125"/>
    </source>
</evidence>
<dbReference type="RefSeq" id="WP_146231686.1">
    <property type="nucleotide sequence ID" value="NZ_QGHB01000008.1"/>
</dbReference>
<accession>A0A316HT89</accession>
<dbReference type="GO" id="GO:0003677">
    <property type="term" value="F:DNA binding"/>
    <property type="evidence" value="ECO:0007669"/>
    <property type="project" value="UniProtKB-KW"/>
</dbReference>
<proteinExistence type="inferred from homology"/>
<dbReference type="Gene3D" id="3.90.220.20">
    <property type="entry name" value="DNA methylase specificity domains"/>
    <property type="match status" value="3"/>
</dbReference>